<sequence length="139" mass="15652">MGRCGQQHGFRHSPGARFYLEADAINVTDSEVRVVDCYDRALVEQRIGDPPRIRSLPIRGIRGLAVSDQRLLLLGGPEGRGRLHHCRLTDDGAVITGQGELVWPNGDPVRRYSRPIGRGPHLYLRNPRSMRMWHVLSVP</sequence>
<dbReference type="GeneID" id="95494909"/>
<organism evidence="1 2">
    <name type="scientific">Streptomyces erythrochromogenes</name>
    <dbReference type="NCBI Taxonomy" id="285574"/>
    <lineage>
        <taxon>Bacteria</taxon>
        <taxon>Bacillati</taxon>
        <taxon>Actinomycetota</taxon>
        <taxon>Actinomycetes</taxon>
        <taxon>Kitasatosporales</taxon>
        <taxon>Streptomycetaceae</taxon>
        <taxon>Streptomyces</taxon>
    </lineage>
</organism>
<gene>
    <name evidence="1" type="ORF">OHA91_02695</name>
</gene>
<keyword evidence="2" id="KW-1185">Reference proteome</keyword>
<evidence type="ECO:0000313" key="2">
    <source>
        <dbReference type="Proteomes" id="UP001432312"/>
    </source>
</evidence>
<dbReference type="EMBL" id="CP108036">
    <property type="protein sequence ID" value="WUN77493.1"/>
    <property type="molecule type" value="Genomic_DNA"/>
</dbReference>
<dbReference type="Proteomes" id="UP001432312">
    <property type="component" value="Chromosome"/>
</dbReference>
<accession>A0ABZ1Q6E0</accession>
<dbReference type="RefSeq" id="WP_328738473.1">
    <property type="nucleotide sequence ID" value="NZ_CP108036.1"/>
</dbReference>
<evidence type="ECO:0000313" key="1">
    <source>
        <dbReference type="EMBL" id="WUN77493.1"/>
    </source>
</evidence>
<proteinExistence type="predicted"/>
<protein>
    <submittedName>
        <fullName evidence="1">Uncharacterized protein</fullName>
    </submittedName>
</protein>
<reference evidence="1" key="1">
    <citation type="submission" date="2022-10" db="EMBL/GenBank/DDBJ databases">
        <title>The complete genomes of actinobacterial strains from the NBC collection.</title>
        <authorList>
            <person name="Joergensen T.S."/>
            <person name="Alvarez Arevalo M."/>
            <person name="Sterndorff E.B."/>
            <person name="Faurdal D."/>
            <person name="Vuksanovic O."/>
            <person name="Mourched A.-S."/>
            <person name="Charusanti P."/>
            <person name="Shaw S."/>
            <person name="Blin K."/>
            <person name="Weber T."/>
        </authorList>
    </citation>
    <scope>NUCLEOTIDE SEQUENCE</scope>
    <source>
        <strain evidence="1">NBC_00303</strain>
    </source>
</reference>
<name>A0ABZ1Q6E0_9ACTN</name>